<dbReference type="GO" id="GO:0017061">
    <property type="term" value="F:S-methyl-5-thioadenosine phosphorylase activity"/>
    <property type="evidence" value="ECO:0007669"/>
    <property type="project" value="UniProtKB-EC"/>
</dbReference>
<dbReference type="InterPro" id="IPR035994">
    <property type="entry name" value="Nucleoside_phosphorylase_sf"/>
</dbReference>
<dbReference type="EMBL" id="AJWY01014232">
    <property type="protein sequence ID" value="EKC44335.1"/>
    <property type="molecule type" value="Genomic_DNA"/>
</dbReference>
<keyword evidence="2" id="KW-0808">Transferase</keyword>
<proteinExistence type="predicted"/>
<dbReference type="Gene3D" id="3.40.50.1580">
    <property type="entry name" value="Nucleoside phosphorylase domain"/>
    <property type="match status" value="1"/>
</dbReference>
<feature type="non-terminal residue" evidence="2">
    <location>
        <position position="1"/>
    </location>
</feature>
<keyword evidence="2" id="KW-0328">Glycosyltransferase</keyword>
<comment type="caution">
    <text evidence="2">The sequence shown here is derived from an EMBL/GenBank/DDBJ whole genome shotgun (WGS) entry which is preliminary data.</text>
</comment>
<evidence type="ECO:0000259" key="1">
    <source>
        <dbReference type="Pfam" id="PF01048"/>
    </source>
</evidence>
<feature type="domain" description="Nucleoside phosphorylase" evidence="1">
    <location>
        <begin position="43"/>
        <end position="95"/>
    </location>
</feature>
<dbReference type="EC" id="2.4.2.28" evidence="2"/>
<organism evidence="2">
    <name type="scientific">human gut metagenome</name>
    <dbReference type="NCBI Taxonomy" id="408170"/>
    <lineage>
        <taxon>unclassified sequences</taxon>
        <taxon>metagenomes</taxon>
        <taxon>organismal metagenomes</taxon>
    </lineage>
</organism>
<gene>
    <name evidence="2" type="ORF">LEA_20698</name>
</gene>
<dbReference type="GO" id="GO:0009116">
    <property type="term" value="P:nucleoside metabolic process"/>
    <property type="evidence" value="ECO:0007669"/>
    <property type="project" value="InterPro"/>
</dbReference>
<dbReference type="AlphaFoldDB" id="K1RS75"/>
<name>K1RS75_9ZZZZ</name>
<protein>
    <submittedName>
        <fullName evidence="2">Protein containing Nucleoside phosphorylase domain protein</fullName>
        <ecNumber evidence="2">2.4.2.28</ecNumber>
    </submittedName>
</protein>
<dbReference type="InterPro" id="IPR000845">
    <property type="entry name" value="Nucleoside_phosphorylase_d"/>
</dbReference>
<dbReference type="Pfam" id="PF01048">
    <property type="entry name" value="PNP_UDP_1"/>
    <property type="match status" value="1"/>
</dbReference>
<evidence type="ECO:0000313" key="2">
    <source>
        <dbReference type="EMBL" id="EKC44335.1"/>
    </source>
</evidence>
<accession>K1RS75</accession>
<dbReference type="SUPFAM" id="SSF53167">
    <property type="entry name" value="Purine and uridine phosphorylases"/>
    <property type="match status" value="1"/>
</dbReference>
<reference evidence="2" key="1">
    <citation type="journal article" date="2013" name="Environ. Microbiol.">
        <title>Microbiota from the distal guts of lean and obese adolescents exhibit partial functional redundancy besides clear differences in community structure.</title>
        <authorList>
            <person name="Ferrer M."/>
            <person name="Ruiz A."/>
            <person name="Lanza F."/>
            <person name="Haange S.B."/>
            <person name="Oberbach A."/>
            <person name="Till H."/>
            <person name="Bargiela R."/>
            <person name="Campoy C."/>
            <person name="Segura M.T."/>
            <person name="Richter M."/>
            <person name="von Bergen M."/>
            <person name="Seifert J."/>
            <person name="Suarez A."/>
        </authorList>
    </citation>
    <scope>NUCLEOTIDE SEQUENCE</scope>
</reference>
<sequence>VAGERIAELPGKYAVRYAADFIPAGLRTVESNTTNRTGVAASGTQIENMEGAAFLAVCRAFGVPGAEVRAVSNYTDDPRSAWRIEESAEKLSKNNHSNTFGL</sequence>